<dbReference type="InterPro" id="IPR006084">
    <property type="entry name" value="XPG/Rad2"/>
</dbReference>
<dbReference type="AlphaFoldDB" id="A0A4U0X0Q6"/>
<gene>
    <name evidence="6" type="ORF">B0A49_08273</name>
</gene>
<feature type="region of interest" description="Disordered" evidence="3">
    <location>
        <begin position="404"/>
        <end position="459"/>
    </location>
</feature>
<dbReference type="InterPro" id="IPR036279">
    <property type="entry name" value="5-3_exonuclease_C_sf"/>
</dbReference>
<dbReference type="CDD" id="cd09906">
    <property type="entry name" value="H3TH_YEN1"/>
    <property type="match status" value="1"/>
</dbReference>
<feature type="region of interest" description="Disordered" evidence="3">
    <location>
        <begin position="720"/>
        <end position="754"/>
    </location>
</feature>
<dbReference type="EMBL" id="NAJN01000743">
    <property type="protein sequence ID" value="TKA69301.1"/>
    <property type="molecule type" value="Genomic_DNA"/>
</dbReference>
<organism evidence="6 7">
    <name type="scientific">Cryomyces minteri</name>
    <dbReference type="NCBI Taxonomy" id="331657"/>
    <lineage>
        <taxon>Eukaryota</taxon>
        <taxon>Fungi</taxon>
        <taxon>Dikarya</taxon>
        <taxon>Ascomycota</taxon>
        <taxon>Pezizomycotina</taxon>
        <taxon>Dothideomycetes</taxon>
        <taxon>Dothideomycetes incertae sedis</taxon>
        <taxon>Cryomyces</taxon>
    </lineage>
</organism>
<dbReference type="CDD" id="cd09870">
    <property type="entry name" value="PIN_YEN1"/>
    <property type="match status" value="1"/>
</dbReference>
<dbReference type="InterPro" id="IPR037316">
    <property type="entry name" value="Yen1_H3TH"/>
</dbReference>
<dbReference type="SMART" id="SM00484">
    <property type="entry name" value="XPGI"/>
    <property type="match status" value="1"/>
</dbReference>
<dbReference type="Gene3D" id="3.40.50.1010">
    <property type="entry name" value="5'-nuclease"/>
    <property type="match status" value="2"/>
</dbReference>
<keyword evidence="1" id="KW-0540">Nuclease</keyword>
<evidence type="ECO:0000256" key="3">
    <source>
        <dbReference type="SAM" id="MobiDB-lite"/>
    </source>
</evidence>
<reference evidence="6 7" key="1">
    <citation type="submission" date="2017-03" db="EMBL/GenBank/DDBJ databases">
        <title>Genomes of endolithic fungi from Antarctica.</title>
        <authorList>
            <person name="Coleine C."/>
            <person name="Masonjones S."/>
            <person name="Stajich J.E."/>
        </authorList>
    </citation>
    <scope>NUCLEOTIDE SEQUENCE [LARGE SCALE GENOMIC DNA]</scope>
    <source>
        <strain evidence="6 7">CCFEE 5187</strain>
    </source>
</reference>
<dbReference type="Pfam" id="PF00867">
    <property type="entry name" value="XPG_I"/>
    <property type="match status" value="1"/>
</dbReference>
<dbReference type="FunFam" id="3.40.50.1010:FF:000037">
    <property type="entry name" value="Rad2-like endonuclease, putative (AFU_orthologue AFUA_3G13260)"/>
    <property type="match status" value="1"/>
</dbReference>
<evidence type="ECO:0000256" key="1">
    <source>
        <dbReference type="ARBA" id="ARBA00022722"/>
    </source>
</evidence>
<feature type="compositionally biased region" description="Polar residues" evidence="3">
    <location>
        <begin position="923"/>
        <end position="932"/>
    </location>
</feature>
<dbReference type="InterPro" id="IPR006085">
    <property type="entry name" value="XPG_DNA_repair_N"/>
</dbReference>
<dbReference type="Pfam" id="PF00752">
    <property type="entry name" value="XPG_N"/>
    <property type="match status" value="1"/>
</dbReference>
<dbReference type="PANTHER" id="PTHR11081">
    <property type="entry name" value="FLAP ENDONUCLEASE FAMILY MEMBER"/>
    <property type="match status" value="1"/>
</dbReference>
<feature type="compositionally biased region" description="Basic residues" evidence="3">
    <location>
        <begin position="960"/>
        <end position="969"/>
    </location>
</feature>
<evidence type="ECO:0000313" key="6">
    <source>
        <dbReference type="EMBL" id="TKA69301.1"/>
    </source>
</evidence>
<protein>
    <recommendedName>
        <fullName evidence="8">XPG-I domain-containing protein</fullName>
    </recommendedName>
</protein>
<dbReference type="PANTHER" id="PTHR11081:SF75">
    <property type="entry name" value="ENDONUCLEASE, PUTATIVE (AFU_ORTHOLOGUE AFUA_3G13260)-RELATED"/>
    <property type="match status" value="1"/>
</dbReference>
<dbReference type="GO" id="GO:0008821">
    <property type="term" value="F:crossover junction DNA endonuclease activity"/>
    <property type="evidence" value="ECO:0007669"/>
    <property type="project" value="InterPro"/>
</dbReference>
<dbReference type="OrthoDB" id="2959108at2759"/>
<feature type="compositionally biased region" description="Low complexity" evidence="3">
    <location>
        <begin position="745"/>
        <end position="754"/>
    </location>
</feature>
<evidence type="ECO:0000259" key="5">
    <source>
        <dbReference type="SMART" id="SM00485"/>
    </source>
</evidence>
<evidence type="ECO:0008006" key="8">
    <source>
        <dbReference type="Google" id="ProtNLM"/>
    </source>
</evidence>
<dbReference type="Proteomes" id="UP000308768">
    <property type="component" value="Unassembled WGS sequence"/>
</dbReference>
<feature type="compositionally biased region" description="Basic residues" evidence="3">
    <location>
        <begin position="720"/>
        <end position="731"/>
    </location>
</feature>
<proteinExistence type="predicted"/>
<feature type="compositionally biased region" description="Basic and acidic residues" evidence="3">
    <location>
        <begin position="404"/>
        <end position="420"/>
    </location>
</feature>
<feature type="domain" description="XPG-I" evidence="4">
    <location>
        <begin position="114"/>
        <end position="195"/>
    </location>
</feature>
<evidence type="ECO:0000256" key="2">
    <source>
        <dbReference type="ARBA" id="ARBA00022801"/>
    </source>
</evidence>
<feature type="region of interest" description="Disordered" evidence="3">
    <location>
        <begin position="672"/>
        <end position="694"/>
    </location>
</feature>
<dbReference type="STRING" id="331657.A0A4U0X0Q6"/>
<dbReference type="SUPFAM" id="SSF88723">
    <property type="entry name" value="PIN domain-like"/>
    <property type="match status" value="1"/>
</dbReference>
<keyword evidence="7" id="KW-1185">Reference proteome</keyword>
<feature type="domain" description="XPG N-terminal" evidence="5">
    <location>
        <begin position="1"/>
        <end position="114"/>
    </location>
</feature>
<dbReference type="SUPFAM" id="SSF47807">
    <property type="entry name" value="5' to 3' exonuclease, C-terminal subdomain"/>
    <property type="match status" value="1"/>
</dbReference>
<dbReference type="SMART" id="SM00485">
    <property type="entry name" value="XPGN"/>
    <property type="match status" value="1"/>
</dbReference>
<comment type="caution">
    <text evidence="6">The sequence shown here is derived from an EMBL/GenBank/DDBJ whole genome shotgun (WGS) entry which is preliminary data.</text>
</comment>
<evidence type="ECO:0000313" key="7">
    <source>
        <dbReference type="Proteomes" id="UP000308768"/>
    </source>
</evidence>
<dbReference type="Gene3D" id="1.10.150.20">
    <property type="entry name" value="5' to 3' exonuclease, C-terminal subdomain"/>
    <property type="match status" value="1"/>
</dbReference>
<dbReference type="InterPro" id="IPR006086">
    <property type="entry name" value="XPG-I_dom"/>
</dbReference>
<dbReference type="GO" id="GO:0006281">
    <property type="term" value="P:DNA repair"/>
    <property type="evidence" value="ECO:0007669"/>
    <property type="project" value="UniProtKB-ARBA"/>
</dbReference>
<accession>A0A4U0X0Q6</accession>
<dbReference type="Pfam" id="PF18380">
    <property type="entry name" value="GEN1_C"/>
    <property type="match status" value="1"/>
</dbReference>
<keyword evidence="2" id="KW-0378">Hydrolase</keyword>
<dbReference type="InterPro" id="IPR029060">
    <property type="entry name" value="PIN-like_dom_sf"/>
</dbReference>
<dbReference type="PRINTS" id="PR00853">
    <property type="entry name" value="XPGRADSUPER"/>
</dbReference>
<sequence length="1045" mass="114422">MGIQGIYKEIGPGDRIALSKLSVSHYEKHGRPFRLAIDVSIWLFQIQSGKGGTNPALRTFYYRLLRLLSLSIHPLFVFDGPNKPTFKRNKRVGGVYGAVKGVSLDAFLARQLLKQFGFPIHNAPGEAEAECALLQKNGVVDAVLSEDVDTLMFGSGITLRNWSAELKSSKVPTHVNLYDAEKTRAGAAGLDREGMVLIALMSGGDYLPEGIPGCGPKLACEAARAGFGASLCAIGRKDKEGLKAWRERLAHEIKTNESKFFRQKRNALVIPEDFPNREVLRYYTHPCVSSAGAVEDLKQTLEWDTEIDVVSLRKFTDDAFEWHCFSGAKKFIRNLAPPLLVRELRLRGERAALELNDDLEVQQRKEAELIKTIHGKRTHVTTDGTPELRVGIKPIELVRIDLDAEKPDEPLEEGHARNDSDSEMELGAVGNAAGGGNEGSVEQCPGSPTKKRGPSTYDPTEMDKVWVLETFVKVGVPLKLEDWEESFRNPRKYLAMKSATNKAVKGAKVNKPNKNGGMAGGALDRFTKVTKPGVGVSQRGKKSKEPRADGVLIHDVEDLAPSQRVPASVTIQEQFPVSRINAVDLSSIEDCAASHRPVYASSNSRQAVSGIPEAPNKTNAPTIDEVDFSHDDTLHRLTKRRKPTPLSPVFRTSFDFLPPHKITQHAIIDLVSSPESTPPPRVRVSLTPTPPNLRHMYKPDDSATPLADLLLLELPSTVTRRRRRSPFHRSRTLPTSLNDAPPPLSSSRPSTPPLLETATVTDVATSPSLPSPSLLKSILNTSMRLASPDTPQRDTTLPPTLPPLQPALSKAKVSVEVVELLSSPEQGPPTTTTEWIRRSTSITPSKARPAKVKFSSVAPVSLIPLPPSHPPSAMPVFENEDMQLDTTPAAPPISVADLMPSFRRLRERDDLDSRAKPKPATRARQQATTKPNEATPELPVHLSTIAAIPCPNPSLPTSHYPRRSPRQHRPSPPAPTAPARTKKRAITLRDSLEGSWKITDVEQVDMTGSGSVSLPRGGGAVVREREDARRGWRVSEVEVLDLTAG</sequence>
<evidence type="ECO:0000259" key="4">
    <source>
        <dbReference type="SMART" id="SM00484"/>
    </source>
</evidence>
<dbReference type="FunFam" id="3.40.50.1010:FF:000051">
    <property type="entry name" value="Rad2-like endonuclease, putative (AFU_orthologue AFUA_3G13260)"/>
    <property type="match status" value="1"/>
</dbReference>
<feature type="region of interest" description="Disordered" evidence="3">
    <location>
        <begin position="907"/>
        <end position="983"/>
    </location>
</feature>
<dbReference type="InterPro" id="IPR041177">
    <property type="entry name" value="GEN1_C"/>
</dbReference>
<dbReference type="GO" id="GO:0017108">
    <property type="term" value="F:5'-flap endonuclease activity"/>
    <property type="evidence" value="ECO:0007669"/>
    <property type="project" value="TreeGrafter"/>
</dbReference>
<feature type="region of interest" description="Disordered" evidence="3">
    <location>
        <begin position="603"/>
        <end position="622"/>
    </location>
</feature>
<name>A0A4U0X0Q6_9PEZI</name>